<feature type="region of interest" description="Disordered" evidence="1">
    <location>
        <begin position="1"/>
        <end position="36"/>
    </location>
</feature>
<evidence type="ECO:0000256" key="1">
    <source>
        <dbReference type="SAM" id="MobiDB-lite"/>
    </source>
</evidence>
<accession>A0A3B0WM06</accession>
<dbReference type="AlphaFoldDB" id="A0A3B0WM06"/>
<organism evidence="2">
    <name type="scientific">hydrothermal vent metagenome</name>
    <dbReference type="NCBI Taxonomy" id="652676"/>
    <lineage>
        <taxon>unclassified sequences</taxon>
        <taxon>metagenomes</taxon>
        <taxon>ecological metagenomes</taxon>
    </lineage>
</organism>
<proteinExistence type="predicted"/>
<reference evidence="2" key="1">
    <citation type="submission" date="2018-06" db="EMBL/GenBank/DDBJ databases">
        <authorList>
            <person name="Zhirakovskaya E."/>
        </authorList>
    </citation>
    <scope>NUCLEOTIDE SEQUENCE</scope>
</reference>
<evidence type="ECO:0000313" key="2">
    <source>
        <dbReference type="EMBL" id="VAW56331.1"/>
    </source>
</evidence>
<feature type="non-terminal residue" evidence="2">
    <location>
        <position position="1"/>
    </location>
</feature>
<name>A0A3B0WM06_9ZZZZ</name>
<protein>
    <submittedName>
        <fullName evidence="2">Uncharacterized protein</fullName>
    </submittedName>
</protein>
<dbReference type="EMBL" id="UOFF01000214">
    <property type="protein sequence ID" value="VAW56331.1"/>
    <property type="molecule type" value="Genomic_DNA"/>
</dbReference>
<gene>
    <name evidence="2" type="ORF">MNBD_GAMMA07-2659</name>
</gene>
<sequence length="36" mass="3781">LRENAHKANNINGVVGNSGKTTPIAPNAKNIQPTIK</sequence>